<organism evidence="2 3">
    <name type="scientific">Endozoicomonas euniceicola</name>
    <dbReference type="NCBI Taxonomy" id="1234143"/>
    <lineage>
        <taxon>Bacteria</taxon>
        <taxon>Pseudomonadati</taxon>
        <taxon>Pseudomonadota</taxon>
        <taxon>Gammaproteobacteria</taxon>
        <taxon>Oceanospirillales</taxon>
        <taxon>Endozoicomonadaceae</taxon>
        <taxon>Endozoicomonas</taxon>
    </lineage>
</organism>
<evidence type="ECO:0000313" key="2">
    <source>
        <dbReference type="EMBL" id="UYM17303.1"/>
    </source>
</evidence>
<protein>
    <recommendedName>
        <fullName evidence="4">DUF4435 domain-containing protein</fullName>
    </recommendedName>
</protein>
<reference evidence="2" key="1">
    <citation type="submission" date="2022-10" db="EMBL/GenBank/DDBJ databases">
        <title>Completed Genome Sequence of two octocoral isolated bacterium, Endozoicomonas euniceicola EF212T and Endozoicomonas gorgoniicola PS125T.</title>
        <authorList>
            <person name="Chiou Y.-J."/>
            <person name="Chen Y.-H."/>
        </authorList>
    </citation>
    <scope>NUCLEOTIDE SEQUENCE</scope>
    <source>
        <strain evidence="2">EF212</strain>
    </source>
</reference>
<gene>
    <name evidence="2" type="ORF">NX720_05100</name>
</gene>
<dbReference type="EMBL" id="CP103300">
    <property type="protein sequence ID" value="UYM17303.1"/>
    <property type="molecule type" value="Genomic_DNA"/>
</dbReference>
<evidence type="ECO:0008006" key="4">
    <source>
        <dbReference type="Google" id="ProtNLM"/>
    </source>
</evidence>
<proteinExistence type="predicted"/>
<dbReference type="RefSeq" id="WP_262599832.1">
    <property type="nucleotide sequence ID" value="NZ_CP103300.1"/>
</dbReference>
<accession>A0ABY6GWZ6</accession>
<feature type="compositionally biased region" description="Polar residues" evidence="1">
    <location>
        <begin position="1"/>
        <end position="13"/>
    </location>
</feature>
<name>A0ABY6GWZ6_9GAMM</name>
<sequence length="367" mass="41654">MNGTPTTVNSSIHCLTGDHREQQEKLPEITTSTTSQGTLADAARVLPVNNELLPELALSPPSKNIQFGRRVRCLPDTNSEKISQCTAAIKEAFPLLTTDLTKENKANNTSHFFYSNDYSGGYYESLNFPAMIADMAKRPETQSKSPRIGLVIGQSSLPDAAPEFARHCDIVLIVDNDPLLLSSIEKRMDLLTGCESEEYYYKKLHSYIFFDLLNLRRGKISYNDNLLKENINIELENTRKALGRHWTFSSQKRLTEVKEAVKKTHFIPVYGNIFSREFLKSMGNILTHHDAVVHALNLTNVFEYHPKIKERRTPYDTENTIEKPSELADILKFSPKAFIHSSRILRSDKGSRFDPPADHFQALDDSF</sequence>
<feature type="region of interest" description="Disordered" evidence="1">
    <location>
        <begin position="1"/>
        <end position="24"/>
    </location>
</feature>
<evidence type="ECO:0000256" key="1">
    <source>
        <dbReference type="SAM" id="MobiDB-lite"/>
    </source>
</evidence>
<evidence type="ECO:0000313" key="3">
    <source>
        <dbReference type="Proteomes" id="UP001163255"/>
    </source>
</evidence>
<dbReference type="Proteomes" id="UP001163255">
    <property type="component" value="Chromosome"/>
</dbReference>
<keyword evidence="3" id="KW-1185">Reference proteome</keyword>